<dbReference type="Gene3D" id="1.20.1290.10">
    <property type="entry name" value="AhpD-like"/>
    <property type="match status" value="1"/>
</dbReference>
<dbReference type="InterPro" id="IPR003779">
    <property type="entry name" value="CMD-like"/>
</dbReference>
<dbReference type="RefSeq" id="WP_019957668.1">
    <property type="nucleotide sequence ID" value="NZ_CP091512.1"/>
</dbReference>
<dbReference type="EMBL" id="CP091512">
    <property type="protein sequence ID" value="UOO93318.1"/>
    <property type="molecule type" value="Genomic_DNA"/>
</dbReference>
<evidence type="ECO:0000313" key="3">
    <source>
        <dbReference type="Proteomes" id="UP000832034"/>
    </source>
</evidence>
<reference evidence="2" key="2">
    <citation type="journal article" date="2022" name="Res Sq">
        <title>Evolution of multicellular longitudinally dividing oral cavity symbionts (Neisseriaceae).</title>
        <authorList>
            <person name="Nyongesa S."/>
            <person name="Weber P."/>
            <person name="Bernet E."/>
            <person name="Pullido F."/>
            <person name="Nieckarz M."/>
            <person name="Delaby M."/>
            <person name="Nieves C."/>
            <person name="Viehboeck T."/>
            <person name="Krause N."/>
            <person name="Rivera-Millot A."/>
            <person name="Nakamura A."/>
            <person name="Vischer N."/>
            <person name="VanNieuwenhze M."/>
            <person name="Brun Y."/>
            <person name="Cava F."/>
            <person name="Bulgheresi S."/>
            <person name="Veyrier F."/>
        </authorList>
    </citation>
    <scope>NUCLEOTIDE SEQUENCE</scope>
    <source>
        <strain evidence="2">SAG 1488-6</strain>
    </source>
</reference>
<evidence type="ECO:0000259" key="1">
    <source>
        <dbReference type="Pfam" id="PF02627"/>
    </source>
</evidence>
<dbReference type="Proteomes" id="UP000832034">
    <property type="component" value="Chromosome"/>
</dbReference>
<name>A0ABY4EF32_VITST</name>
<proteinExistence type="predicted"/>
<dbReference type="SUPFAM" id="SSF69118">
    <property type="entry name" value="AhpD-like"/>
    <property type="match status" value="1"/>
</dbReference>
<reference evidence="2" key="1">
    <citation type="submission" date="2021-12" db="EMBL/GenBank/DDBJ databases">
        <authorList>
            <person name="Veyrier F.J."/>
        </authorList>
    </citation>
    <scope>NUCLEOTIDE SEQUENCE</scope>
    <source>
        <strain evidence="2">SAG 1488-6</strain>
    </source>
</reference>
<dbReference type="InterPro" id="IPR004675">
    <property type="entry name" value="AhpD_core"/>
</dbReference>
<keyword evidence="3" id="KW-1185">Reference proteome</keyword>
<evidence type="ECO:0000313" key="2">
    <source>
        <dbReference type="EMBL" id="UOO93318.1"/>
    </source>
</evidence>
<sequence>MKRISLSNLKSAPYQHMIQLDAQVNQMVQDAGIDEGFHHLLRLHGSRLNGCAFCVKLHLADALKHGENTERITLSAVWRESQYFSPAEKAALALIEALTHIDQAPLLENSYAQAQALWSEEALIALEWIGIVINAWNRIGIAGQLQAKP</sequence>
<feature type="domain" description="Carboxymuconolactone decarboxylase-like" evidence="1">
    <location>
        <begin position="27"/>
        <end position="96"/>
    </location>
</feature>
<gene>
    <name evidence="2" type="ORF">LVJ81_04625</name>
</gene>
<organism evidence="2 3">
    <name type="scientific">Vitreoscilla stercoraria</name>
    <dbReference type="NCBI Taxonomy" id="61"/>
    <lineage>
        <taxon>Bacteria</taxon>
        <taxon>Pseudomonadati</taxon>
        <taxon>Pseudomonadota</taxon>
        <taxon>Betaproteobacteria</taxon>
        <taxon>Neisseriales</taxon>
        <taxon>Neisseriaceae</taxon>
        <taxon>Vitreoscilla</taxon>
    </lineage>
</organism>
<protein>
    <submittedName>
        <fullName evidence="2">Carboxymuconolactone decarboxylase family protein</fullName>
    </submittedName>
</protein>
<dbReference type="NCBIfam" id="TIGR00778">
    <property type="entry name" value="ahpD_dom"/>
    <property type="match status" value="1"/>
</dbReference>
<dbReference type="InterPro" id="IPR029032">
    <property type="entry name" value="AhpD-like"/>
</dbReference>
<dbReference type="Pfam" id="PF02627">
    <property type="entry name" value="CMD"/>
    <property type="match status" value="1"/>
</dbReference>
<accession>A0ABY4EF32</accession>
<dbReference type="PANTHER" id="PTHR34846:SF7">
    <property type="entry name" value="BLL7811 PROTEIN"/>
    <property type="match status" value="1"/>
</dbReference>
<dbReference type="PANTHER" id="PTHR34846">
    <property type="entry name" value="4-CARBOXYMUCONOLACTONE DECARBOXYLASE FAMILY PROTEIN (AFU_ORTHOLOGUE AFUA_6G11590)"/>
    <property type="match status" value="1"/>
</dbReference>